<sequence length="76" mass="7806">MIRRGCFGTANTDRACASSDAMRAVIGPRRLKRPGAHDGVGDTWFHRASPADSRPAASDNGVPAAFAASHPAATGS</sequence>
<feature type="compositionally biased region" description="Low complexity" evidence="1">
    <location>
        <begin position="47"/>
        <end position="76"/>
    </location>
</feature>
<dbReference type="EMBL" id="JALBUU010000004">
    <property type="protein sequence ID" value="MCI0753706.1"/>
    <property type="molecule type" value="Genomic_DNA"/>
</dbReference>
<evidence type="ECO:0000313" key="2">
    <source>
        <dbReference type="EMBL" id="MCI0753706.1"/>
    </source>
</evidence>
<gene>
    <name evidence="2" type="ORF">MON41_08030</name>
</gene>
<proteinExistence type="predicted"/>
<reference evidence="2 3" key="1">
    <citation type="submission" date="2022-03" db="EMBL/GenBank/DDBJ databases">
        <title>Complete genome analysis of Roseomonas KG 17.1 : a prolific producer of plant growth promoters.</title>
        <authorList>
            <person name="Saadouli I."/>
            <person name="Najjari A."/>
            <person name="Mosbah A."/>
            <person name="Ouzari H.I."/>
        </authorList>
    </citation>
    <scope>NUCLEOTIDE SEQUENCE [LARGE SCALE GENOMIC DNA]</scope>
    <source>
        <strain evidence="2 3">KG17-1</strain>
    </source>
</reference>
<feature type="region of interest" description="Disordered" evidence="1">
    <location>
        <begin position="32"/>
        <end position="76"/>
    </location>
</feature>
<dbReference type="RefSeq" id="WP_120008081.1">
    <property type="nucleotide sequence ID" value="NZ_JALBUU010000004.1"/>
</dbReference>
<evidence type="ECO:0000256" key="1">
    <source>
        <dbReference type="SAM" id="MobiDB-lite"/>
    </source>
</evidence>
<comment type="caution">
    <text evidence="2">The sequence shown here is derived from an EMBL/GenBank/DDBJ whole genome shotgun (WGS) entry which is preliminary data.</text>
</comment>
<organism evidence="2 3">
    <name type="scientific">Teichococcus vastitatis</name>
    <dbReference type="NCBI Taxonomy" id="2307076"/>
    <lineage>
        <taxon>Bacteria</taxon>
        <taxon>Pseudomonadati</taxon>
        <taxon>Pseudomonadota</taxon>
        <taxon>Alphaproteobacteria</taxon>
        <taxon>Acetobacterales</taxon>
        <taxon>Roseomonadaceae</taxon>
        <taxon>Roseomonas</taxon>
    </lineage>
</organism>
<name>A0ABS9W334_9PROT</name>
<protein>
    <submittedName>
        <fullName evidence="2">Uncharacterized protein</fullName>
    </submittedName>
</protein>
<accession>A0ABS9W334</accession>
<evidence type="ECO:0000313" key="3">
    <source>
        <dbReference type="Proteomes" id="UP001201985"/>
    </source>
</evidence>
<dbReference type="Proteomes" id="UP001201985">
    <property type="component" value="Unassembled WGS sequence"/>
</dbReference>
<keyword evidence="3" id="KW-1185">Reference proteome</keyword>